<feature type="compositionally biased region" description="Polar residues" evidence="1">
    <location>
        <begin position="276"/>
        <end position="289"/>
    </location>
</feature>
<keyword evidence="5" id="KW-1185">Reference proteome</keyword>
<sequence>MCVILPEHLSLRGKINAYLFPHYLGCFYFVLHRWLLHIGLVALKGSCANMDSLFNRTCCRGGVNVCGLATIGGKRGLLLNEKYDTANSEDIFRYKNSYDMSECYFNGRVQRKDLLYNLGHNNLDVTNICVTFKNNDRDSKNALNNVIDFEEEVLIDNLPFSCFRNVPKTTQSCNQDVMSTQGITQMHQLMINRRDTDFTGHNINMPKKNCSHLYTEIVKSNSIIREKSTEEIYQFDSKHNVIKTKRISNKKKDIHRTDKKNISTKFDSHARGKNEVPNSPCSGKANSPYASSEFLSVISGHKSDA</sequence>
<dbReference type="Proteomes" id="UP000078555">
    <property type="component" value="Unassembled WGS sequence"/>
</dbReference>
<organism evidence="2 5">
    <name type="scientific">Plasmodium ovale wallikeri</name>
    <dbReference type="NCBI Taxonomy" id="864142"/>
    <lineage>
        <taxon>Eukaryota</taxon>
        <taxon>Sar</taxon>
        <taxon>Alveolata</taxon>
        <taxon>Apicomplexa</taxon>
        <taxon>Aconoidasida</taxon>
        <taxon>Haemosporida</taxon>
        <taxon>Plasmodiidae</taxon>
        <taxon>Plasmodium</taxon>
        <taxon>Plasmodium (Plasmodium)</taxon>
    </lineage>
</organism>
<evidence type="ECO:0000313" key="4">
    <source>
        <dbReference type="Proteomes" id="UP000078550"/>
    </source>
</evidence>
<reference evidence="2" key="1">
    <citation type="submission" date="2016-05" db="EMBL/GenBank/DDBJ databases">
        <authorList>
            <person name="Lavstsen T."/>
            <person name="Jespersen J.S."/>
        </authorList>
    </citation>
    <scope>NUCLEOTIDE SEQUENCE [LARGE SCALE GENOMIC DNA]</scope>
</reference>
<dbReference type="EMBL" id="FLRE01000091">
    <property type="protein sequence ID" value="SBT35044.1"/>
    <property type="molecule type" value="Genomic_DNA"/>
</dbReference>
<evidence type="ECO:0000256" key="1">
    <source>
        <dbReference type="SAM" id="MobiDB-lite"/>
    </source>
</evidence>
<dbReference type="AlphaFoldDB" id="A0A1A8YSX6"/>
<feature type="region of interest" description="Disordered" evidence="1">
    <location>
        <begin position="248"/>
        <end position="289"/>
    </location>
</feature>
<name>A0A1A8YSX6_PLAOA</name>
<proteinExistence type="predicted"/>
<evidence type="ECO:0000313" key="2">
    <source>
        <dbReference type="EMBL" id="SBT34614.1"/>
    </source>
</evidence>
<dbReference type="Proteomes" id="UP000078550">
    <property type="component" value="Unassembled WGS sequence"/>
</dbReference>
<gene>
    <name evidence="2" type="ORF">POVWA1_023120</name>
    <name evidence="3" type="ORF">POVWA2_022920</name>
</gene>
<dbReference type="EMBL" id="FLRD01000072">
    <property type="protein sequence ID" value="SBT34614.1"/>
    <property type="molecule type" value="Genomic_DNA"/>
</dbReference>
<reference evidence="4 5" key="2">
    <citation type="submission" date="2016-05" db="EMBL/GenBank/DDBJ databases">
        <authorList>
            <person name="Naeem Raeece"/>
        </authorList>
    </citation>
    <scope>NUCLEOTIDE SEQUENCE [LARGE SCALE GENOMIC DNA]</scope>
</reference>
<evidence type="ECO:0000313" key="5">
    <source>
        <dbReference type="Proteomes" id="UP000078555"/>
    </source>
</evidence>
<accession>A0A1A8YSX6</accession>
<protein>
    <submittedName>
        <fullName evidence="2">Uncharacterized protein</fullName>
    </submittedName>
</protein>
<evidence type="ECO:0000313" key="3">
    <source>
        <dbReference type="EMBL" id="SBT35044.1"/>
    </source>
</evidence>
<feature type="compositionally biased region" description="Basic and acidic residues" evidence="1">
    <location>
        <begin position="255"/>
        <end position="274"/>
    </location>
</feature>